<dbReference type="EMBL" id="AP012157">
    <property type="protein sequence ID" value="BAK17245.1"/>
    <property type="molecule type" value="Genomic_DNA"/>
</dbReference>
<dbReference type="AlphaFoldDB" id="F2FAS9"/>
<reference evidence="2" key="1">
    <citation type="submission" date="2011-04" db="EMBL/GenBank/DDBJ databases">
        <title>Genome sequence of Solibacillus silvestris StLB046.</title>
        <authorList>
            <person name="Morohoshi T."/>
            <person name="Someya N."/>
            <person name="Ikeda T."/>
        </authorList>
    </citation>
    <scope>NUCLEOTIDE SEQUENCE [LARGE SCALE GENOMIC DNA]</scope>
    <source>
        <strain evidence="2">StLB046</strain>
    </source>
</reference>
<dbReference type="HOGENOM" id="CLU_2107405_0_0_9"/>
<organism evidence="1 2">
    <name type="scientific">Solibacillus silvestris (strain StLB046)</name>
    <name type="common">Bacillus silvestris</name>
    <dbReference type="NCBI Taxonomy" id="1002809"/>
    <lineage>
        <taxon>Bacteria</taxon>
        <taxon>Bacillati</taxon>
        <taxon>Bacillota</taxon>
        <taxon>Bacilli</taxon>
        <taxon>Bacillales</taxon>
        <taxon>Caryophanaceae</taxon>
        <taxon>Solibacillus</taxon>
    </lineage>
</organism>
<accession>F2FAS9</accession>
<name>F2FAS9_SOLSS</name>
<keyword evidence="2" id="KW-1185">Reference proteome</keyword>
<sequence>MPRHCYIRTFFGFLDDRSDILELLTAILENRIHLLEKPHHIFEDRPYIETFSVLLELPTRILELSTFVCEEPGLLASVVLAKKSPRPASLQSVREPQTILFQIIQYSKQCMFRID</sequence>
<evidence type="ECO:0000313" key="1">
    <source>
        <dbReference type="EMBL" id="BAK17245.1"/>
    </source>
</evidence>
<reference evidence="1 2" key="2">
    <citation type="journal article" date="2012" name="J. Biosci. Bioeng.">
        <title>Complete genome sequence and characterization of the N-acylhomoserine lactone-degrading gene of the potato leaf-associated Solibacillus silvestris.</title>
        <authorList>
            <person name="Morohoshi T."/>
            <person name="Tominaga Y."/>
            <person name="Someya N."/>
            <person name="Ikeda T."/>
        </authorList>
    </citation>
    <scope>NUCLEOTIDE SEQUENCE [LARGE SCALE GENOMIC DNA]</scope>
    <source>
        <strain evidence="1 2">StLB046</strain>
    </source>
</reference>
<gene>
    <name evidence="1" type="ordered locus">SSIL_2822</name>
</gene>
<dbReference type="KEGG" id="siv:SSIL_2822"/>
<protein>
    <submittedName>
        <fullName evidence="1">GTP cyclohydrolase I</fullName>
    </submittedName>
</protein>
<proteinExistence type="predicted"/>
<evidence type="ECO:0000313" key="2">
    <source>
        <dbReference type="Proteomes" id="UP000006691"/>
    </source>
</evidence>
<dbReference type="Proteomes" id="UP000006691">
    <property type="component" value="Chromosome"/>
</dbReference>